<accession>A0A7W8FZH0</accession>
<evidence type="ECO:0000313" key="3">
    <source>
        <dbReference type="Proteomes" id="UP000521199"/>
    </source>
</evidence>
<evidence type="ECO:0008006" key="4">
    <source>
        <dbReference type="Google" id="ProtNLM"/>
    </source>
</evidence>
<dbReference type="Proteomes" id="UP000521199">
    <property type="component" value="Unassembled WGS sequence"/>
</dbReference>
<organism evidence="2 3">
    <name type="scientific">Chiayiivirga flava</name>
    <dbReference type="NCBI Taxonomy" id="659595"/>
    <lineage>
        <taxon>Bacteria</taxon>
        <taxon>Pseudomonadati</taxon>
        <taxon>Pseudomonadota</taxon>
        <taxon>Gammaproteobacteria</taxon>
        <taxon>Lysobacterales</taxon>
        <taxon>Lysobacteraceae</taxon>
        <taxon>Chiayiivirga</taxon>
    </lineage>
</organism>
<dbReference type="EMBL" id="JACHHP010000002">
    <property type="protein sequence ID" value="MBB5208116.1"/>
    <property type="molecule type" value="Genomic_DNA"/>
</dbReference>
<feature type="chain" id="PRO_5031314235" description="DUF3124 domain-containing protein" evidence="1">
    <location>
        <begin position="24"/>
        <end position="177"/>
    </location>
</feature>
<evidence type="ECO:0000256" key="1">
    <source>
        <dbReference type="SAM" id="SignalP"/>
    </source>
</evidence>
<sequence length="177" mass="19819">MKSFLFRSIIFVVLLSACNISFADSNFPDRKALVLNTCPFVELSEFSFANRYSDRSTRFLQNLSWKNVGEQPIVAFEIVILKYDPFNRRQIGTKWTVTGVDSANWRPLAVGEIGKDGTLSYGDEEVFTSIAYVRHARLADGTIWSVDDAELSAKLRGLGTGISDFGDVKPDPKPKQL</sequence>
<comment type="caution">
    <text evidence="2">The sequence shown here is derived from an EMBL/GenBank/DDBJ whole genome shotgun (WGS) entry which is preliminary data.</text>
</comment>
<proteinExistence type="predicted"/>
<protein>
    <recommendedName>
        <fullName evidence="4">DUF3124 domain-containing protein</fullName>
    </recommendedName>
</protein>
<evidence type="ECO:0000313" key="2">
    <source>
        <dbReference type="EMBL" id="MBB5208116.1"/>
    </source>
</evidence>
<name>A0A7W8FZH0_9GAMM</name>
<dbReference type="RefSeq" id="WP_183960617.1">
    <property type="nucleotide sequence ID" value="NZ_JACHHP010000002.1"/>
</dbReference>
<gene>
    <name evidence="2" type="ORF">HNQ52_001645</name>
</gene>
<keyword evidence="3" id="KW-1185">Reference proteome</keyword>
<dbReference type="PROSITE" id="PS51257">
    <property type="entry name" value="PROKAR_LIPOPROTEIN"/>
    <property type="match status" value="1"/>
</dbReference>
<dbReference type="AlphaFoldDB" id="A0A7W8FZH0"/>
<reference evidence="2 3" key="1">
    <citation type="submission" date="2020-08" db="EMBL/GenBank/DDBJ databases">
        <title>Genomic Encyclopedia of Type Strains, Phase IV (KMG-IV): sequencing the most valuable type-strain genomes for metagenomic binning, comparative biology and taxonomic classification.</title>
        <authorList>
            <person name="Goeker M."/>
        </authorList>
    </citation>
    <scope>NUCLEOTIDE SEQUENCE [LARGE SCALE GENOMIC DNA]</scope>
    <source>
        <strain evidence="2 3">DSM 24163</strain>
    </source>
</reference>
<feature type="signal peptide" evidence="1">
    <location>
        <begin position="1"/>
        <end position="23"/>
    </location>
</feature>
<keyword evidence="1" id="KW-0732">Signal</keyword>